<proteinExistence type="predicted"/>
<dbReference type="EMBL" id="BMRE01000090">
    <property type="protein sequence ID" value="GGU84438.1"/>
    <property type="molecule type" value="Genomic_DNA"/>
</dbReference>
<dbReference type="RefSeq" id="WP_229813470.1">
    <property type="nucleotide sequence ID" value="NZ_BMRE01000090.1"/>
</dbReference>
<dbReference type="Gene3D" id="3.10.290.30">
    <property type="entry name" value="MM3350-like"/>
    <property type="match status" value="1"/>
</dbReference>
<protein>
    <recommendedName>
        <fullName evidence="1">Plasmid pRiA4b Orf3-like domain-containing protein</fullName>
    </recommendedName>
</protein>
<name>A0ABQ2VGL8_9PSEU</name>
<dbReference type="InterPro" id="IPR024047">
    <property type="entry name" value="MM3350-like_sf"/>
</dbReference>
<comment type="caution">
    <text evidence="2">The sequence shown here is derived from an EMBL/GenBank/DDBJ whole genome shotgun (WGS) entry which is preliminary data.</text>
</comment>
<dbReference type="SUPFAM" id="SSF159941">
    <property type="entry name" value="MM3350-like"/>
    <property type="match status" value="1"/>
</dbReference>
<gene>
    <name evidence="2" type="ORF">GCM10010178_88410</name>
</gene>
<keyword evidence="3" id="KW-1185">Reference proteome</keyword>
<accession>A0ABQ2VGL8</accession>
<evidence type="ECO:0000313" key="3">
    <source>
        <dbReference type="Proteomes" id="UP000649573"/>
    </source>
</evidence>
<dbReference type="InterPro" id="IPR012912">
    <property type="entry name" value="Plasmid_pRiA4b_Orf3-like"/>
</dbReference>
<reference evidence="3" key="1">
    <citation type="journal article" date="2019" name="Int. J. Syst. Evol. Microbiol.">
        <title>The Global Catalogue of Microorganisms (GCM) 10K type strain sequencing project: providing services to taxonomists for standard genome sequencing and annotation.</title>
        <authorList>
            <consortium name="The Broad Institute Genomics Platform"/>
            <consortium name="The Broad Institute Genome Sequencing Center for Infectious Disease"/>
            <person name="Wu L."/>
            <person name="Ma J."/>
        </authorList>
    </citation>
    <scope>NUCLEOTIDE SEQUENCE [LARGE SCALE GENOMIC DNA]</scope>
    <source>
        <strain evidence="3">JCM 3296</strain>
    </source>
</reference>
<dbReference type="Proteomes" id="UP000649573">
    <property type="component" value="Unassembled WGS sequence"/>
</dbReference>
<organism evidence="2 3">
    <name type="scientific">Lentzea flava</name>
    <dbReference type="NCBI Taxonomy" id="103732"/>
    <lineage>
        <taxon>Bacteria</taxon>
        <taxon>Bacillati</taxon>
        <taxon>Actinomycetota</taxon>
        <taxon>Actinomycetes</taxon>
        <taxon>Pseudonocardiales</taxon>
        <taxon>Pseudonocardiaceae</taxon>
        <taxon>Lentzea</taxon>
    </lineage>
</organism>
<feature type="domain" description="Plasmid pRiA4b Orf3-like" evidence="1">
    <location>
        <begin position="43"/>
        <end position="131"/>
    </location>
</feature>
<evidence type="ECO:0000259" key="1">
    <source>
        <dbReference type="Pfam" id="PF07929"/>
    </source>
</evidence>
<evidence type="ECO:0000313" key="2">
    <source>
        <dbReference type="EMBL" id="GGU84438.1"/>
    </source>
</evidence>
<dbReference type="Pfam" id="PF07929">
    <property type="entry name" value="PRiA4_ORF3"/>
    <property type="match status" value="1"/>
</dbReference>
<sequence>MSHATAGGMAREDRPCDRTWLSIRVDLVGGGGRDLWPRPGRIFAAARSHTFAALATAIDDAFARWDRSHLHHFELADGRRVGRPDWEGDGEGDEEDTLLDGRTLTLGKLAAGEQFVYVFDLGDNWAHLCTVGPQRIDPLDELGIQPGQPLPYWGWGDIPDQYGRRWDTDDGQTPLPPDPGLADLPVLQPGWGGRHRC</sequence>